<comment type="caution">
    <text evidence="1">The sequence shown here is derived from an EMBL/GenBank/DDBJ whole genome shotgun (WGS) entry which is preliminary data.</text>
</comment>
<evidence type="ECO:0000313" key="2">
    <source>
        <dbReference type="Proteomes" id="UP001162992"/>
    </source>
</evidence>
<organism evidence="1 2">
    <name type="scientific">Diphasiastrum complanatum</name>
    <name type="common">Issler's clubmoss</name>
    <name type="synonym">Lycopodium complanatum</name>
    <dbReference type="NCBI Taxonomy" id="34168"/>
    <lineage>
        <taxon>Eukaryota</taxon>
        <taxon>Viridiplantae</taxon>
        <taxon>Streptophyta</taxon>
        <taxon>Embryophyta</taxon>
        <taxon>Tracheophyta</taxon>
        <taxon>Lycopodiopsida</taxon>
        <taxon>Lycopodiales</taxon>
        <taxon>Lycopodiaceae</taxon>
        <taxon>Lycopodioideae</taxon>
        <taxon>Diphasiastrum</taxon>
    </lineage>
</organism>
<keyword evidence="2" id="KW-1185">Reference proteome</keyword>
<gene>
    <name evidence="1" type="ORF">O6H91_14G072700</name>
</gene>
<reference evidence="2" key="1">
    <citation type="journal article" date="2024" name="Proc. Natl. Acad. Sci. U.S.A.">
        <title>Extraordinary preservation of gene collinearity over three hundred million years revealed in homosporous lycophytes.</title>
        <authorList>
            <person name="Li C."/>
            <person name="Wickell D."/>
            <person name="Kuo L.Y."/>
            <person name="Chen X."/>
            <person name="Nie B."/>
            <person name="Liao X."/>
            <person name="Peng D."/>
            <person name="Ji J."/>
            <person name="Jenkins J."/>
            <person name="Williams M."/>
            <person name="Shu S."/>
            <person name="Plott C."/>
            <person name="Barry K."/>
            <person name="Rajasekar S."/>
            <person name="Grimwood J."/>
            <person name="Han X."/>
            <person name="Sun S."/>
            <person name="Hou Z."/>
            <person name="He W."/>
            <person name="Dai G."/>
            <person name="Sun C."/>
            <person name="Schmutz J."/>
            <person name="Leebens-Mack J.H."/>
            <person name="Li F.W."/>
            <person name="Wang L."/>
        </authorList>
    </citation>
    <scope>NUCLEOTIDE SEQUENCE [LARGE SCALE GENOMIC DNA]</scope>
    <source>
        <strain evidence="2">cv. PW_Plant_1</strain>
    </source>
</reference>
<sequence length="83" mass="8544">MPSTSTQLVFIISFSFYITAALAQYGGSGGSSTGTTPSLPVPQAPTRAGTVPGAAFYSTPSPLVIVACTLLGFLISYTFPVRH</sequence>
<protein>
    <submittedName>
        <fullName evidence="1">Uncharacterized protein</fullName>
    </submittedName>
</protein>
<accession>A0ACC2BQS9</accession>
<name>A0ACC2BQS9_DIPCM</name>
<proteinExistence type="predicted"/>
<dbReference type="Proteomes" id="UP001162992">
    <property type="component" value="Chromosome 14"/>
</dbReference>
<evidence type="ECO:0000313" key="1">
    <source>
        <dbReference type="EMBL" id="KAJ7532111.1"/>
    </source>
</evidence>
<dbReference type="EMBL" id="CM055105">
    <property type="protein sequence ID" value="KAJ7532111.1"/>
    <property type="molecule type" value="Genomic_DNA"/>
</dbReference>